<evidence type="ECO:0000256" key="3">
    <source>
        <dbReference type="PROSITE-ProRule" id="PRU00339"/>
    </source>
</evidence>
<accession>A0A9X1HUR3</accession>
<keyword evidence="1" id="KW-0677">Repeat</keyword>
<feature type="transmembrane region" description="Helical" evidence="4">
    <location>
        <begin position="125"/>
        <end position="142"/>
    </location>
</feature>
<dbReference type="InterPro" id="IPR019734">
    <property type="entry name" value="TPR_rpt"/>
</dbReference>
<feature type="transmembrane region" description="Helical" evidence="4">
    <location>
        <begin position="154"/>
        <end position="172"/>
    </location>
</feature>
<keyword evidence="6" id="KW-1185">Reference proteome</keyword>
<evidence type="ECO:0000256" key="2">
    <source>
        <dbReference type="ARBA" id="ARBA00022803"/>
    </source>
</evidence>
<dbReference type="PANTHER" id="PTHR45586">
    <property type="entry name" value="TPR REPEAT-CONTAINING PROTEIN PA4667"/>
    <property type="match status" value="1"/>
</dbReference>
<protein>
    <submittedName>
        <fullName evidence="5">Tetratricopeptide repeat protein</fullName>
    </submittedName>
</protein>
<dbReference type="InterPro" id="IPR011990">
    <property type="entry name" value="TPR-like_helical_dom_sf"/>
</dbReference>
<dbReference type="EMBL" id="JAIXNE010000005">
    <property type="protein sequence ID" value="MCA6078041.1"/>
    <property type="molecule type" value="Genomic_DNA"/>
</dbReference>
<feature type="transmembrane region" description="Helical" evidence="4">
    <location>
        <begin position="95"/>
        <end position="119"/>
    </location>
</feature>
<keyword evidence="4" id="KW-0472">Membrane</keyword>
<feature type="transmembrane region" description="Helical" evidence="4">
    <location>
        <begin position="249"/>
        <end position="271"/>
    </location>
</feature>
<evidence type="ECO:0000256" key="1">
    <source>
        <dbReference type="ARBA" id="ARBA00022737"/>
    </source>
</evidence>
<organism evidence="5 6">
    <name type="scientific">Fulvivirga sedimenti</name>
    <dbReference type="NCBI Taxonomy" id="2879465"/>
    <lineage>
        <taxon>Bacteria</taxon>
        <taxon>Pseudomonadati</taxon>
        <taxon>Bacteroidota</taxon>
        <taxon>Cytophagia</taxon>
        <taxon>Cytophagales</taxon>
        <taxon>Fulvivirgaceae</taxon>
        <taxon>Fulvivirga</taxon>
    </lineage>
</organism>
<sequence>MLILLGITIVVLELAGIGSLIGWDTFARTETMNIPVQDFSLGPFQFSVDAPAQIFWQFFSGGENFIPIWSYYSFLAIAAFCFITLATVISHLRGFWYFVGASLLIAALVSLNLELLFLFNTESKEGLILALILYVPATYIFNRIKSNVPFIKRWVFFLSVTIIFALIIYQFSEVKNPFLYLATSSFYMMMILSVIFTLMVAHEILIAIIRLLTANAEGNSSSALRHFLIFCFVYLAILLMAWLKESNLVTWELIYINLFVLLLVSAFLGIWGFAQREVQYSYLMSFEPVGAYFYVSMMLAALTTLTHLMFTGNDPGKEVFRDFVVNGHLAFGIIFLLYVMANFIGPLGNNLPVFKILFKPTSMPYFTFRLVGIITFLGFILPAGKSVSVFQTRSAYYNGLGDMYLYDNQPLFALRYYQDGASYGFNNHKSNYSLGKFYANEGAHARAIPYFQRAISKWPTPQSYIDLANAYIETSRLFDAVFILKEGVDKFPDNYEILNNLGLTFNEVNIIDSAYIFMDRAHELRDEQTASASNITGLLIKNDIRVNADSVIERYVDRTDPISRNNAFVLKNMQHEAWNTEGSSYDSALSFVQSSVVFNETLNYLYRQDSFPSSELHRHTLYPFNSRYRDILEFSEALNLKKDHQVNNAFRLINAMGNRSEEKDYFEIGGKWALEENAPFVAVQYFSWSVDRNNPNARFNLAVAFSENHQIQNAVPLWQELANDKEDQGSVVASTMLEIYQSSRDAVIAENDSRKYLFLRYNTDLQDTTNYVKIASTINDTDLKARAYLYASQYLLEKDRTASAIAMFAHISGLQISDTALYEEIVWHDLELLAASKNIRGLADRINDGIEFDQHHLLEKQYYTALIKAASGDSSALPIFEWVAQSNPFKEDAVVTAASYISASDRFLAYDLLVNAIEINPNSVRLLKAYILQCAETQLDSYASLSLEELREIIPKSEFDEFYAEYLNRVAEVKEREENFIE</sequence>
<dbReference type="PANTHER" id="PTHR45586:SF1">
    <property type="entry name" value="LIPOPOLYSACCHARIDE ASSEMBLY PROTEIN B"/>
    <property type="match status" value="1"/>
</dbReference>
<evidence type="ECO:0000313" key="5">
    <source>
        <dbReference type="EMBL" id="MCA6078041.1"/>
    </source>
</evidence>
<gene>
    <name evidence="5" type="ORF">LDX50_24415</name>
</gene>
<proteinExistence type="predicted"/>
<dbReference type="PROSITE" id="PS50005">
    <property type="entry name" value="TPR"/>
    <property type="match status" value="1"/>
</dbReference>
<feature type="transmembrane region" description="Helical" evidence="4">
    <location>
        <begin position="291"/>
        <end position="311"/>
    </location>
</feature>
<keyword evidence="4" id="KW-1133">Transmembrane helix</keyword>
<evidence type="ECO:0000256" key="4">
    <source>
        <dbReference type="SAM" id="Phobius"/>
    </source>
</evidence>
<evidence type="ECO:0000313" key="6">
    <source>
        <dbReference type="Proteomes" id="UP001139409"/>
    </source>
</evidence>
<dbReference type="Gene3D" id="1.25.40.10">
    <property type="entry name" value="Tetratricopeptide repeat domain"/>
    <property type="match status" value="1"/>
</dbReference>
<feature type="repeat" description="TPR" evidence="3">
    <location>
        <begin position="428"/>
        <end position="461"/>
    </location>
</feature>
<dbReference type="SUPFAM" id="SSF48452">
    <property type="entry name" value="TPR-like"/>
    <property type="match status" value="1"/>
</dbReference>
<keyword evidence="2 3" id="KW-0802">TPR repeat</keyword>
<dbReference type="Proteomes" id="UP001139409">
    <property type="component" value="Unassembled WGS sequence"/>
</dbReference>
<feature type="transmembrane region" description="Helical" evidence="4">
    <location>
        <begin position="224"/>
        <end position="243"/>
    </location>
</feature>
<dbReference type="AlphaFoldDB" id="A0A9X1HUR3"/>
<comment type="caution">
    <text evidence="5">The sequence shown here is derived from an EMBL/GenBank/DDBJ whole genome shotgun (WGS) entry which is preliminary data.</text>
</comment>
<name>A0A9X1HUR3_9BACT</name>
<feature type="transmembrane region" description="Helical" evidence="4">
    <location>
        <begin position="184"/>
        <end position="212"/>
    </location>
</feature>
<reference evidence="5" key="1">
    <citation type="submission" date="2021-09" db="EMBL/GenBank/DDBJ databases">
        <title>Fulvivirga sp. isolated from coastal sediment.</title>
        <authorList>
            <person name="Yu H."/>
        </authorList>
    </citation>
    <scope>NUCLEOTIDE SEQUENCE</scope>
    <source>
        <strain evidence="5">1062</strain>
    </source>
</reference>
<dbReference type="RefSeq" id="WP_225698901.1">
    <property type="nucleotide sequence ID" value="NZ_JAIXNE010000005.1"/>
</dbReference>
<feature type="transmembrane region" description="Helical" evidence="4">
    <location>
        <begin position="366"/>
        <end position="384"/>
    </location>
</feature>
<dbReference type="InterPro" id="IPR051012">
    <property type="entry name" value="CellSynth/LPSAsmb/PSIAsmb"/>
</dbReference>
<keyword evidence="4" id="KW-0812">Transmembrane</keyword>
<feature type="transmembrane region" description="Helical" evidence="4">
    <location>
        <begin position="323"/>
        <end position="345"/>
    </location>
</feature>
<dbReference type="SMART" id="SM00028">
    <property type="entry name" value="TPR"/>
    <property type="match status" value="3"/>
</dbReference>
<feature type="transmembrane region" description="Helical" evidence="4">
    <location>
        <begin position="68"/>
        <end position="88"/>
    </location>
</feature>